<gene>
    <name evidence="1" type="ORF">GHH22_16350</name>
</gene>
<organism evidence="1">
    <name type="scientific">Listeria monocytogenes</name>
    <dbReference type="NCBI Taxonomy" id="1639"/>
    <lineage>
        <taxon>Bacteria</taxon>
        <taxon>Bacillati</taxon>
        <taxon>Bacillota</taxon>
        <taxon>Bacilli</taxon>
        <taxon>Bacillales</taxon>
        <taxon>Listeriaceae</taxon>
        <taxon>Listeria</taxon>
    </lineage>
</organism>
<dbReference type="EMBL" id="DAAEEB010000020">
    <property type="protein sequence ID" value="HAA8054709.1"/>
    <property type="molecule type" value="Genomic_DNA"/>
</dbReference>
<protein>
    <submittedName>
        <fullName evidence="1">DUF1642 domain-containing protein</fullName>
    </submittedName>
</protein>
<dbReference type="Pfam" id="PF07852">
    <property type="entry name" value="DUF1642"/>
    <property type="match status" value="1"/>
</dbReference>
<reference evidence="1" key="1">
    <citation type="journal article" date="2018" name="Genome Biol.">
        <title>SKESA: strategic k-mer extension for scrupulous assemblies.</title>
        <authorList>
            <person name="Souvorov A."/>
            <person name="Agarwala R."/>
            <person name="Lipman D.J."/>
        </authorList>
    </citation>
    <scope>NUCLEOTIDE SEQUENCE [LARGE SCALE GENOMIC DNA]</scope>
    <source>
        <strain evidence="1">09CEB371LM</strain>
    </source>
</reference>
<reference evidence="1" key="2">
    <citation type="submission" date="2019-10" db="EMBL/GenBank/DDBJ databases">
        <authorList>
            <consortium name="NCBI Pathogen Detection Project"/>
        </authorList>
    </citation>
    <scope>NUCLEOTIDE SEQUENCE</scope>
    <source>
        <strain evidence="1">09CEB371LM</strain>
    </source>
</reference>
<dbReference type="Proteomes" id="UP000840039">
    <property type="component" value="Unassembled WGS sequence"/>
</dbReference>
<sequence length="210" mass="24435">MRFKEGDKVEFIWIGELKQGVVTEIEETKNAISYQIKYSGEMGMTWLDERDLLSPAPVLKVPKLVGDFLENHSKEDGHTLHDLLCDLLTSRDSLDENVYDWIMENNNENGELLARAWLDGYEVEKELLYYVKLPISKRNEATDELEVINMCLLLNIQSHETCISGNYRWVDKLKRTGWRTKLTEAQIKDMPEGDAYWQFAVPVRDLECEA</sequence>
<proteinExistence type="predicted"/>
<dbReference type="InterPro" id="IPR012865">
    <property type="entry name" value="DUF1642"/>
</dbReference>
<dbReference type="AlphaFoldDB" id="A0A7U7RFI1"/>
<name>A0A7U7RFI1_LISMN</name>
<dbReference type="RefSeq" id="WP_003734948.1">
    <property type="nucleotide sequence ID" value="NZ_CP063383.1"/>
</dbReference>
<evidence type="ECO:0000313" key="1">
    <source>
        <dbReference type="EMBL" id="HAA8054709.1"/>
    </source>
</evidence>
<comment type="caution">
    <text evidence="1">The sequence shown here is derived from an EMBL/GenBank/DDBJ whole genome shotgun (WGS) entry which is preliminary data.</text>
</comment>
<accession>A0A7U7RFI1</accession>